<feature type="chain" id="PRO_5011438344" evidence="1">
    <location>
        <begin position="26"/>
        <end position="163"/>
    </location>
</feature>
<evidence type="ECO:0000313" key="3">
    <source>
        <dbReference type="Proteomes" id="UP000198629"/>
    </source>
</evidence>
<protein>
    <submittedName>
        <fullName evidence="2">Lipid A 3-O-deacylase (PagL)</fullName>
    </submittedName>
</protein>
<dbReference type="Gene3D" id="2.40.160.20">
    <property type="match status" value="1"/>
</dbReference>
<sequence>MLAIMKKNTFVTLMFTASMSFNTHADTLGLALGSYDIDGSHSAADFRLDYEYGHPVWLENLKPWLGAEATMDGSLWLGGGLLYDWQFADSWHLKPGIGAGYYSRGSSDLDLGHPIEFRSQLEIAKDINSNNSLGLAISHLSNANLDKENPGVEVLNVYWHYHF</sequence>
<evidence type="ECO:0000256" key="1">
    <source>
        <dbReference type="SAM" id="SignalP"/>
    </source>
</evidence>
<accession>A0A1G8ZLE2</accession>
<dbReference type="AlphaFoldDB" id="A0A1G8ZLE2"/>
<proteinExistence type="predicted"/>
<name>A0A1G8ZLE2_9PROT</name>
<evidence type="ECO:0000313" key="2">
    <source>
        <dbReference type="EMBL" id="SDK14960.1"/>
    </source>
</evidence>
<organism evidence="2 3">
    <name type="scientific">Methylophilus rhizosphaerae</name>
    <dbReference type="NCBI Taxonomy" id="492660"/>
    <lineage>
        <taxon>Bacteria</taxon>
        <taxon>Pseudomonadati</taxon>
        <taxon>Pseudomonadota</taxon>
        <taxon>Betaproteobacteria</taxon>
        <taxon>Nitrosomonadales</taxon>
        <taxon>Methylophilaceae</taxon>
        <taxon>Methylophilus</taxon>
    </lineage>
</organism>
<keyword evidence="3" id="KW-1185">Reference proteome</keyword>
<gene>
    <name evidence="2" type="ORF">SAMN05192566_0347</name>
</gene>
<dbReference type="Pfam" id="PF09411">
    <property type="entry name" value="PagL"/>
    <property type="match status" value="1"/>
</dbReference>
<keyword evidence="1" id="KW-0732">Signal</keyword>
<dbReference type="OrthoDB" id="5297282at2"/>
<dbReference type="Proteomes" id="UP000198629">
    <property type="component" value="Unassembled WGS sequence"/>
</dbReference>
<dbReference type="InterPro" id="IPR018550">
    <property type="entry name" value="Lipid-A_deacylase-rel"/>
</dbReference>
<reference evidence="3" key="1">
    <citation type="submission" date="2016-10" db="EMBL/GenBank/DDBJ databases">
        <authorList>
            <person name="Varghese N."/>
            <person name="Submissions S."/>
        </authorList>
    </citation>
    <scope>NUCLEOTIDE SEQUENCE [LARGE SCALE GENOMIC DNA]</scope>
    <source>
        <strain evidence="3">CBMB127</strain>
    </source>
</reference>
<dbReference type="EMBL" id="FNFX01000001">
    <property type="protein sequence ID" value="SDK14960.1"/>
    <property type="molecule type" value="Genomic_DNA"/>
</dbReference>
<feature type="signal peptide" evidence="1">
    <location>
        <begin position="1"/>
        <end position="25"/>
    </location>
</feature>